<feature type="non-terminal residue" evidence="1">
    <location>
        <position position="189"/>
    </location>
</feature>
<accession>A0ACA9PVE3</accession>
<keyword evidence="2" id="KW-1185">Reference proteome</keyword>
<reference evidence="1" key="1">
    <citation type="submission" date="2021-06" db="EMBL/GenBank/DDBJ databases">
        <authorList>
            <person name="Kallberg Y."/>
            <person name="Tangrot J."/>
            <person name="Rosling A."/>
        </authorList>
    </citation>
    <scope>NUCLEOTIDE SEQUENCE</scope>
    <source>
        <strain evidence="1">IL203A</strain>
    </source>
</reference>
<feature type="non-terminal residue" evidence="1">
    <location>
        <position position="1"/>
    </location>
</feature>
<name>A0ACA9PVE3_9GLOM</name>
<proteinExistence type="predicted"/>
<organism evidence="1 2">
    <name type="scientific">Dentiscutata heterogama</name>
    <dbReference type="NCBI Taxonomy" id="1316150"/>
    <lineage>
        <taxon>Eukaryota</taxon>
        <taxon>Fungi</taxon>
        <taxon>Fungi incertae sedis</taxon>
        <taxon>Mucoromycota</taxon>
        <taxon>Glomeromycotina</taxon>
        <taxon>Glomeromycetes</taxon>
        <taxon>Diversisporales</taxon>
        <taxon>Gigasporaceae</taxon>
        <taxon>Dentiscutata</taxon>
    </lineage>
</organism>
<comment type="caution">
    <text evidence="1">The sequence shown here is derived from an EMBL/GenBank/DDBJ whole genome shotgun (WGS) entry which is preliminary data.</text>
</comment>
<dbReference type="EMBL" id="CAJVPU010034386">
    <property type="protein sequence ID" value="CAG8725084.1"/>
    <property type="molecule type" value="Genomic_DNA"/>
</dbReference>
<protein>
    <submittedName>
        <fullName evidence="1">12972_t:CDS:1</fullName>
    </submittedName>
</protein>
<evidence type="ECO:0000313" key="1">
    <source>
        <dbReference type="EMBL" id="CAG8725084.1"/>
    </source>
</evidence>
<evidence type="ECO:0000313" key="2">
    <source>
        <dbReference type="Proteomes" id="UP000789702"/>
    </source>
</evidence>
<sequence>MERFTVREWVELISNPITFGIQDQRIINHKDLPVVRDEISITLRLKLQSHSSSWATIFHKGRARYTVSLHKMLIKLIYFCKIQNSGSADLIRTPGLWLTGNKSKLHPRFTGNWNNNAGIMELGDGLSLQKWYHIAYTLSDSEKRLDVYVDGEWLGFYSIQDVKKQKVIFNDGPLHIGRAFSWGGFNGEI</sequence>
<dbReference type="Proteomes" id="UP000789702">
    <property type="component" value="Unassembled WGS sequence"/>
</dbReference>
<gene>
    <name evidence="1" type="ORF">DHETER_LOCUS13071</name>
</gene>